<dbReference type="EMBL" id="WNWR01000557">
    <property type="protein sequence ID" value="KAE9974534.1"/>
    <property type="molecule type" value="Genomic_DNA"/>
</dbReference>
<comment type="function">
    <text evidence="14">Catalytic component of the DSC E3 ubiquitin ligase complex which is required for the srbA transcriptional activator proteolytic cleavage to release the soluble transcription factor from the membrane in low oxygen or sterol conditions. Required for growth during hypoxia and triazole drug susceptibility, as well as for virulence in a murine model of invasive pulmonary aspergillosis (IPA).</text>
</comment>
<reference evidence="24 25" key="1">
    <citation type="submission" date="2019-07" db="EMBL/GenBank/DDBJ databases">
        <title>Venturia inaequalis Genome Resource.</title>
        <authorList>
            <person name="Lichtner F.J."/>
        </authorList>
    </citation>
    <scope>NUCLEOTIDE SEQUENCE [LARGE SCALE GENOMIC DNA]</scope>
    <source>
        <strain evidence="24 25">DMI_063113</strain>
    </source>
</reference>
<keyword evidence="7" id="KW-0479">Metal-binding</keyword>
<dbReference type="PANTHER" id="PTHR22763">
    <property type="entry name" value="RING ZINC FINGER PROTEIN"/>
    <property type="match status" value="1"/>
</dbReference>
<evidence type="ECO:0000256" key="5">
    <source>
        <dbReference type="ARBA" id="ARBA00022679"/>
    </source>
</evidence>
<comment type="subcellular location">
    <subcellularLocation>
        <location evidence="2">Endomembrane system</location>
        <topology evidence="2">Multi-pass membrane protein</topology>
    </subcellularLocation>
</comment>
<evidence type="ECO:0000256" key="20">
    <source>
        <dbReference type="SAM" id="MobiDB-lite"/>
    </source>
</evidence>
<dbReference type="InterPro" id="IPR050731">
    <property type="entry name" value="HRD1_E3_ubiq-ligases"/>
</dbReference>
<feature type="compositionally biased region" description="Polar residues" evidence="20">
    <location>
        <begin position="491"/>
        <end position="506"/>
    </location>
</feature>
<dbReference type="SMART" id="SM00184">
    <property type="entry name" value="RING"/>
    <property type="match status" value="1"/>
</dbReference>
<comment type="pathway">
    <text evidence="3">Protein modification; protein ubiquitination.</text>
</comment>
<evidence type="ECO:0000256" key="22">
    <source>
        <dbReference type="SAM" id="SignalP"/>
    </source>
</evidence>
<dbReference type="SUPFAM" id="SSF57850">
    <property type="entry name" value="RING/U-box"/>
    <property type="match status" value="1"/>
</dbReference>
<evidence type="ECO:0000256" key="1">
    <source>
        <dbReference type="ARBA" id="ARBA00000900"/>
    </source>
</evidence>
<evidence type="ECO:0000256" key="4">
    <source>
        <dbReference type="ARBA" id="ARBA00012483"/>
    </source>
</evidence>
<dbReference type="GO" id="GO:0044695">
    <property type="term" value="C:Dsc E3 ubiquitin ligase complex"/>
    <property type="evidence" value="ECO:0007669"/>
    <property type="project" value="TreeGrafter"/>
</dbReference>
<dbReference type="InterPro" id="IPR021319">
    <property type="entry name" value="DUF2921"/>
</dbReference>
<comment type="catalytic activity">
    <reaction evidence="1">
        <text>S-ubiquitinyl-[E2 ubiquitin-conjugating enzyme]-L-cysteine + [acceptor protein]-L-lysine = [E2 ubiquitin-conjugating enzyme]-L-cysteine + N(6)-ubiquitinyl-[acceptor protein]-L-lysine.</text>
        <dbReference type="EC" id="2.3.2.27"/>
    </reaction>
</comment>
<organism evidence="24 25">
    <name type="scientific">Venturia inaequalis</name>
    <name type="common">Apple scab fungus</name>
    <dbReference type="NCBI Taxonomy" id="5025"/>
    <lineage>
        <taxon>Eukaryota</taxon>
        <taxon>Fungi</taxon>
        <taxon>Dikarya</taxon>
        <taxon>Ascomycota</taxon>
        <taxon>Pezizomycotina</taxon>
        <taxon>Dothideomycetes</taxon>
        <taxon>Pleosporomycetidae</taxon>
        <taxon>Venturiales</taxon>
        <taxon>Venturiaceae</taxon>
        <taxon>Venturia</taxon>
    </lineage>
</organism>
<feature type="transmembrane region" description="Helical" evidence="21">
    <location>
        <begin position="669"/>
        <end position="686"/>
    </location>
</feature>
<evidence type="ECO:0000256" key="21">
    <source>
        <dbReference type="SAM" id="Phobius"/>
    </source>
</evidence>
<feature type="transmembrane region" description="Helical" evidence="21">
    <location>
        <begin position="581"/>
        <end position="599"/>
    </location>
</feature>
<dbReference type="GO" id="GO:0061630">
    <property type="term" value="F:ubiquitin protein ligase activity"/>
    <property type="evidence" value="ECO:0007669"/>
    <property type="project" value="UniProtKB-EC"/>
</dbReference>
<comment type="caution">
    <text evidence="24">The sequence shown here is derived from an EMBL/GenBank/DDBJ whole genome shotgun (WGS) entry which is preliminary data.</text>
</comment>
<proteinExistence type="predicted"/>
<evidence type="ECO:0000256" key="11">
    <source>
        <dbReference type="ARBA" id="ARBA00022833"/>
    </source>
</evidence>
<evidence type="ECO:0000256" key="16">
    <source>
        <dbReference type="ARBA" id="ARBA00071072"/>
    </source>
</evidence>
<dbReference type="Pfam" id="PF11145">
    <property type="entry name" value="DUF2921"/>
    <property type="match status" value="2"/>
</dbReference>
<feature type="chain" id="PRO_5034678716" description="DSC E3 ubiquitin ligase complex subunit A" evidence="22">
    <location>
        <begin position="29"/>
        <end position="828"/>
    </location>
</feature>
<keyword evidence="13 21" id="KW-0472">Membrane</keyword>
<name>A0A8H3UQ59_VENIN</name>
<feature type="region of interest" description="Disordered" evidence="20">
    <location>
        <begin position="486"/>
        <end position="506"/>
    </location>
</feature>
<feature type="signal peptide" evidence="22">
    <location>
        <begin position="1"/>
        <end position="28"/>
    </location>
</feature>
<dbReference type="PANTHER" id="PTHR22763:SF162">
    <property type="entry name" value="TRANSMEMBRANE E3 UBIQUITIN-PROTEIN LIGASE 1"/>
    <property type="match status" value="1"/>
</dbReference>
<evidence type="ECO:0000256" key="6">
    <source>
        <dbReference type="ARBA" id="ARBA00022692"/>
    </source>
</evidence>
<dbReference type="InterPro" id="IPR013083">
    <property type="entry name" value="Znf_RING/FYVE/PHD"/>
</dbReference>
<keyword evidence="9 19" id="KW-0863">Zinc-finger</keyword>
<dbReference type="Pfam" id="PF13639">
    <property type="entry name" value="zf-RING_2"/>
    <property type="match status" value="1"/>
</dbReference>
<evidence type="ECO:0000256" key="7">
    <source>
        <dbReference type="ARBA" id="ARBA00022723"/>
    </source>
</evidence>
<evidence type="ECO:0000256" key="8">
    <source>
        <dbReference type="ARBA" id="ARBA00022729"/>
    </source>
</evidence>
<dbReference type="GO" id="GO:0008270">
    <property type="term" value="F:zinc ion binding"/>
    <property type="evidence" value="ECO:0007669"/>
    <property type="project" value="UniProtKB-KW"/>
</dbReference>
<evidence type="ECO:0000256" key="17">
    <source>
        <dbReference type="ARBA" id="ARBA00077885"/>
    </source>
</evidence>
<dbReference type="GO" id="GO:0043161">
    <property type="term" value="P:proteasome-mediated ubiquitin-dependent protein catabolic process"/>
    <property type="evidence" value="ECO:0007669"/>
    <property type="project" value="TreeGrafter"/>
</dbReference>
<dbReference type="PROSITE" id="PS50089">
    <property type="entry name" value="ZF_RING_2"/>
    <property type="match status" value="1"/>
</dbReference>
<evidence type="ECO:0000256" key="3">
    <source>
        <dbReference type="ARBA" id="ARBA00004906"/>
    </source>
</evidence>
<feature type="transmembrane region" description="Helical" evidence="21">
    <location>
        <begin position="605"/>
        <end position="623"/>
    </location>
</feature>
<sequence>MSSDPRAIIITILVIFFLLIPESPPSSAIGGAGGDHQLDQAVAQERAALELLNRTIYGQFDPPNNRWLNITGLQEEDGFAWAALDTVKARVKQQADHILGREEAEQALSGDTSANLPIYHNISGNVRGSWVRSQIESKFKRPQLNLTALLPSDARVFRSFERNITGDGGDLRFEFEEKGEGRSYNGMRVLDMKATAVIADETSAGDGWSVVLYGHHFVDAGHVILTTSSAKFAGLFALPHFELGENLFRASQEALQPRLQRIIKLQSSREMETINPYSSSIDGSSENVYSPHCDLIAYLQQHPLYVRQKSGASVSMKSPMVADIEKELRFPEGRNNLTPPPFTMSALIFSPDCGFIIESKGQPDYAASEGDHLTGEKQEAYIRAGINYTLLFGIILAGQLYLTVGQMKESSTPSTRSRVSTYTIGLLSLGDGFAGMAFLPLGMLIDSASPALLSTAFMAFLAVCFFDMRFLLDIWTIQVQERSRQARHQAPASTSPNEQTLDTPRQATVPAPVPVITAAGVDSLPLPISSRAALAPGASAVSLTFDQDEPTDEITPIVTATQLPTQANGARRELGSLYGKFYLILLCIVFLSLHATSWYPILRSAYTNIILFIYLSFWTPQIYRNAMRNCRKALLWKFIIGQSLLRLSPIWYFYTVKQNVLWAKTDSHAFFILAGWVWCQVWVLIVQEALGPRLFVPVSWVPPAYDYHPVLREDEEGASMPIGFTQAAVDENALSPVSTRSMSDLQSKDKEAKRKWTSDCAICMGLVEAPVVPAGASEVEGSSYAGNLLARRIYMVTPCRHIFHTTCLESAMRHRLQCPICRESLPPL</sequence>
<dbReference type="Proteomes" id="UP000490939">
    <property type="component" value="Unassembled WGS sequence"/>
</dbReference>
<dbReference type="FunFam" id="3.30.40.10:FF:000626">
    <property type="entry name" value="Transmembrane ubiquitin ligase 1"/>
    <property type="match status" value="1"/>
</dbReference>
<evidence type="ECO:0000256" key="15">
    <source>
        <dbReference type="ARBA" id="ARBA00063126"/>
    </source>
</evidence>
<evidence type="ECO:0000256" key="14">
    <source>
        <dbReference type="ARBA" id="ARBA00056116"/>
    </source>
</evidence>
<dbReference type="EC" id="2.3.2.27" evidence="4"/>
<evidence type="ECO:0000256" key="2">
    <source>
        <dbReference type="ARBA" id="ARBA00004127"/>
    </source>
</evidence>
<dbReference type="AlphaFoldDB" id="A0A8H3UQ59"/>
<feature type="transmembrane region" description="Helical" evidence="21">
    <location>
        <begin position="451"/>
        <end position="472"/>
    </location>
</feature>
<comment type="subunit">
    <text evidence="15">Component of the DSC E3 ubiquitin ligase complex composed of dscA, dscB, dscC and dscD.</text>
</comment>
<keyword evidence="6 21" id="KW-0812">Transmembrane</keyword>
<evidence type="ECO:0000256" key="13">
    <source>
        <dbReference type="ARBA" id="ARBA00023136"/>
    </source>
</evidence>
<evidence type="ECO:0000256" key="18">
    <source>
        <dbReference type="ARBA" id="ARBA00082128"/>
    </source>
</evidence>
<accession>A0A8H3UQ59</accession>
<evidence type="ECO:0000313" key="25">
    <source>
        <dbReference type="Proteomes" id="UP000490939"/>
    </source>
</evidence>
<keyword evidence="10" id="KW-0833">Ubl conjugation pathway</keyword>
<evidence type="ECO:0000256" key="19">
    <source>
        <dbReference type="PROSITE-ProRule" id="PRU00175"/>
    </source>
</evidence>
<keyword evidence="25" id="KW-1185">Reference proteome</keyword>
<evidence type="ECO:0000256" key="10">
    <source>
        <dbReference type="ARBA" id="ARBA00022786"/>
    </source>
</evidence>
<evidence type="ECO:0000259" key="23">
    <source>
        <dbReference type="PROSITE" id="PS50089"/>
    </source>
</evidence>
<evidence type="ECO:0000313" key="24">
    <source>
        <dbReference type="EMBL" id="KAE9974534.1"/>
    </source>
</evidence>
<feature type="transmembrane region" description="Helical" evidence="21">
    <location>
        <begin position="635"/>
        <end position="654"/>
    </location>
</feature>
<feature type="domain" description="RING-type" evidence="23">
    <location>
        <begin position="760"/>
        <end position="822"/>
    </location>
</feature>
<feature type="transmembrane region" description="Helical" evidence="21">
    <location>
        <begin position="424"/>
        <end position="445"/>
    </location>
</feature>
<dbReference type="InterPro" id="IPR001841">
    <property type="entry name" value="Znf_RING"/>
</dbReference>
<evidence type="ECO:0000256" key="9">
    <source>
        <dbReference type="ARBA" id="ARBA00022771"/>
    </source>
</evidence>
<keyword evidence="11" id="KW-0862">Zinc</keyword>
<keyword evidence="8 22" id="KW-0732">Signal</keyword>
<feature type="transmembrane region" description="Helical" evidence="21">
    <location>
        <begin position="385"/>
        <end position="404"/>
    </location>
</feature>
<keyword evidence="5" id="KW-0808">Transferase</keyword>
<dbReference type="GO" id="GO:0012505">
    <property type="term" value="C:endomembrane system"/>
    <property type="evidence" value="ECO:0007669"/>
    <property type="project" value="UniProtKB-SubCell"/>
</dbReference>
<keyword evidence="12 21" id="KW-1133">Transmembrane helix</keyword>
<dbReference type="Gene3D" id="3.30.40.10">
    <property type="entry name" value="Zinc/RING finger domain, C3HC4 (zinc finger)"/>
    <property type="match status" value="1"/>
</dbReference>
<evidence type="ECO:0000256" key="12">
    <source>
        <dbReference type="ARBA" id="ARBA00022989"/>
    </source>
</evidence>
<gene>
    <name evidence="24" type="ORF">EG327_008736</name>
</gene>
<protein>
    <recommendedName>
        <fullName evidence="16">DSC E3 ubiquitin ligase complex subunit A</fullName>
        <ecNumber evidence="4">2.3.2.27</ecNumber>
    </recommendedName>
    <alternativeName>
        <fullName evidence="17">Defective for SREBP cleavage protein A</fullName>
    </alternativeName>
    <alternativeName>
        <fullName evidence="18">RING-type E3 ubiquitin transferase dscA</fullName>
    </alternativeName>
</protein>